<evidence type="ECO:0000256" key="1">
    <source>
        <dbReference type="SAM" id="MobiDB-lite"/>
    </source>
</evidence>
<dbReference type="SUPFAM" id="SSF55073">
    <property type="entry name" value="Nucleotide cyclase"/>
    <property type="match status" value="1"/>
</dbReference>
<dbReference type="InterPro" id="IPR043128">
    <property type="entry name" value="Rev_trsase/Diguanyl_cyclase"/>
</dbReference>
<keyword evidence="2" id="KW-0472">Membrane</keyword>
<name>A0A7X0DLM7_NOVIT</name>
<keyword evidence="2" id="KW-0812">Transmembrane</keyword>
<dbReference type="NCBIfam" id="TIGR00254">
    <property type="entry name" value="GGDEF"/>
    <property type="match status" value="1"/>
</dbReference>
<feature type="transmembrane region" description="Helical" evidence="2">
    <location>
        <begin position="194"/>
        <end position="215"/>
    </location>
</feature>
<dbReference type="AlphaFoldDB" id="A0A7X0DLM7"/>
<dbReference type="InterPro" id="IPR029787">
    <property type="entry name" value="Nucleotide_cyclase"/>
</dbReference>
<evidence type="ECO:0000256" key="2">
    <source>
        <dbReference type="SAM" id="Phobius"/>
    </source>
</evidence>
<dbReference type="InterPro" id="IPR000160">
    <property type="entry name" value="GGDEF_dom"/>
</dbReference>
<feature type="transmembrane region" description="Helical" evidence="2">
    <location>
        <begin position="125"/>
        <end position="144"/>
    </location>
</feature>
<dbReference type="InterPro" id="IPR052163">
    <property type="entry name" value="DGC-Regulatory_Protein"/>
</dbReference>
<evidence type="ECO:0000259" key="3">
    <source>
        <dbReference type="PROSITE" id="PS50887"/>
    </source>
</evidence>
<comment type="caution">
    <text evidence="4">The sequence shown here is derived from an EMBL/GenBank/DDBJ whole genome shotgun (WGS) entry which is preliminary data.</text>
</comment>
<evidence type="ECO:0000313" key="4">
    <source>
        <dbReference type="EMBL" id="MBB6210150.1"/>
    </source>
</evidence>
<keyword evidence="5" id="KW-1185">Reference proteome</keyword>
<feature type="transmembrane region" description="Helical" evidence="2">
    <location>
        <begin position="97"/>
        <end position="119"/>
    </location>
</feature>
<feature type="transmembrane region" description="Helical" evidence="2">
    <location>
        <begin position="63"/>
        <end position="85"/>
    </location>
</feature>
<organism evidence="4 5">
    <name type="scientific">Novispirillum itersonii</name>
    <name type="common">Aquaspirillum itersonii</name>
    <dbReference type="NCBI Taxonomy" id="189"/>
    <lineage>
        <taxon>Bacteria</taxon>
        <taxon>Pseudomonadati</taxon>
        <taxon>Pseudomonadota</taxon>
        <taxon>Alphaproteobacteria</taxon>
        <taxon>Rhodospirillales</taxon>
        <taxon>Novispirillaceae</taxon>
        <taxon>Novispirillum</taxon>
    </lineage>
</organism>
<dbReference type="PANTHER" id="PTHR46663:SF2">
    <property type="entry name" value="GGDEF DOMAIN-CONTAINING PROTEIN"/>
    <property type="match status" value="1"/>
</dbReference>
<dbReference type="PROSITE" id="PS50887">
    <property type="entry name" value="GGDEF"/>
    <property type="match status" value="1"/>
</dbReference>
<dbReference type="Proteomes" id="UP000544872">
    <property type="component" value="Unassembled WGS sequence"/>
</dbReference>
<keyword evidence="2" id="KW-1133">Transmembrane helix</keyword>
<evidence type="ECO:0000313" key="5">
    <source>
        <dbReference type="Proteomes" id="UP000544872"/>
    </source>
</evidence>
<dbReference type="Pfam" id="PF00990">
    <property type="entry name" value="GGDEF"/>
    <property type="match status" value="1"/>
</dbReference>
<gene>
    <name evidence="4" type="ORF">FHS48_001560</name>
</gene>
<protein>
    <submittedName>
        <fullName evidence="4">Diguanylate cyclase (GGDEF)-like protein</fullName>
    </submittedName>
</protein>
<feature type="transmembrane region" description="Helical" evidence="2">
    <location>
        <begin position="156"/>
        <end position="174"/>
    </location>
</feature>
<dbReference type="PANTHER" id="PTHR46663">
    <property type="entry name" value="DIGUANYLATE CYCLASE DGCT-RELATED"/>
    <property type="match status" value="1"/>
</dbReference>
<feature type="region of interest" description="Disordered" evidence="1">
    <location>
        <begin position="394"/>
        <end position="419"/>
    </location>
</feature>
<dbReference type="SMART" id="SM00267">
    <property type="entry name" value="GGDEF"/>
    <property type="match status" value="1"/>
</dbReference>
<dbReference type="Gene3D" id="3.30.70.270">
    <property type="match status" value="1"/>
</dbReference>
<reference evidence="4 5" key="1">
    <citation type="submission" date="2020-08" db="EMBL/GenBank/DDBJ databases">
        <title>Genomic Encyclopedia of Type Strains, Phase IV (KMG-IV): sequencing the most valuable type-strain genomes for metagenomic binning, comparative biology and taxonomic classification.</title>
        <authorList>
            <person name="Goeker M."/>
        </authorList>
    </citation>
    <scope>NUCLEOTIDE SEQUENCE [LARGE SCALE GENOMIC DNA]</scope>
    <source>
        <strain evidence="4 5">DSM 11590</strain>
    </source>
</reference>
<proteinExistence type="predicted"/>
<sequence length="419" mass="45223">MALLSICIGVATVILMGVIWRANARMPGPGYWFLGSLLSPAVAGVTVLLRDAGEGAAPLRWEMAYTSLVAMLLVLVIEGVIRFMAAGHRAADPARGIVRPLVVLGIAAVSGPVLFHMVSEPALRLLAQDAALILLIVAALLLVLRGAPDISIPIRIFGCIAFVMIGGSLISRWLNTYDFYQGEPGIDLRSKDGTAQFLFTVWSFWWTYAVVLMVLKRSQARIEALTREDALTGLPNRREFDRVFEAAVRPLVPGAVPERAGIRGAAPPRANPAFAVLTFDLDGFKEINDTIGHLAGDDCLIEVGRRLRAFCRSGDLPARFGGDEFVILVKAVATEDDLAAVMARLQAAVEGPALTRDGRDVMIRLSLGGALVPGDGINQTDVLHVADQRMYKAKQERRRKSWPRPAAENAGDITGETVV</sequence>
<dbReference type="CDD" id="cd01949">
    <property type="entry name" value="GGDEF"/>
    <property type="match status" value="1"/>
</dbReference>
<accession>A0A7X0DLM7</accession>
<dbReference type="EMBL" id="JACIIX010000004">
    <property type="protein sequence ID" value="MBB6210150.1"/>
    <property type="molecule type" value="Genomic_DNA"/>
</dbReference>
<dbReference type="RefSeq" id="WP_184262978.1">
    <property type="nucleotide sequence ID" value="NZ_JACIIX010000004.1"/>
</dbReference>
<feature type="domain" description="GGDEF" evidence="3">
    <location>
        <begin position="272"/>
        <end position="407"/>
    </location>
</feature>